<dbReference type="Gene3D" id="3.30.497.10">
    <property type="entry name" value="Antithrombin, subunit I, domain 2"/>
    <property type="match status" value="2"/>
</dbReference>
<evidence type="ECO:0000259" key="3">
    <source>
        <dbReference type="SMART" id="SM00093"/>
    </source>
</evidence>
<reference evidence="4 5" key="1">
    <citation type="journal article" date="2018" name="Nat. Genet.">
        <title>The Rosa genome provides new insights in the design of modern roses.</title>
        <authorList>
            <person name="Bendahmane M."/>
        </authorList>
    </citation>
    <scope>NUCLEOTIDE SEQUENCE [LARGE SCALE GENOMIC DNA]</scope>
    <source>
        <strain evidence="5">cv. Old Blush</strain>
    </source>
</reference>
<dbReference type="EMBL" id="PDCK01000043">
    <property type="protein sequence ID" value="PRQ29592.1"/>
    <property type="molecule type" value="Genomic_DNA"/>
</dbReference>
<dbReference type="Pfam" id="PF00079">
    <property type="entry name" value="Serpin"/>
    <property type="match status" value="2"/>
</dbReference>
<dbReference type="GO" id="GO:0004867">
    <property type="term" value="F:serine-type endopeptidase inhibitor activity"/>
    <property type="evidence" value="ECO:0007669"/>
    <property type="project" value="InterPro"/>
</dbReference>
<dbReference type="InterPro" id="IPR000215">
    <property type="entry name" value="Serpin_fam"/>
</dbReference>
<dbReference type="InterPro" id="IPR042185">
    <property type="entry name" value="Serpin_sf_2"/>
</dbReference>
<dbReference type="Gramene" id="PRQ29592">
    <property type="protein sequence ID" value="PRQ29592"/>
    <property type="gene ID" value="RchiOBHm_Chr5g0015501"/>
</dbReference>
<keyword evidence="5" id="KW-1185">Reference proteome</keyword>
<evidence type="ECO:0000313" key="4">
    <source>
        <dbReference type="EMBL" id="PRQ29592.1"/>
    </source>
</evidence>
<dbReference type="InterPro" id="IPR042178">
    <property type="entry name" value="Serpin_sf_1"/>
</dbReference>
<dbReference type="InterPro" id="IPR036186">
    <property type="entry name" value="Serpin_sf"/>
</dbReference>
<accession>A0A2P6Q5Z0</accession>
<dbReference type="Gene3D" id="2.30.39.10">
    <property type="entry name" value="Alpha-1-antitrypsin, domain 1"/>
    <property type="match status" value="2"/>
</dbReference>
<dbReference type="CDD" id="cd02043">
    <property type="entry name" value="serpinP_plants"/>
    <property type="match status" value="1"/>
</dbReference>
<dbReference type="SUPFAM" id="SSF56574">
    <property type="entry name" value="Serpins"/>
    <property type="match status" value="1"/>
</dbReference>
<dbReference type="InterPro" id="IPR023796">
    <property type="entry name" value="Serpin_dom"/>
</dbReference>
<sequence>MDLEESISNQTDVGLEITKQLLQTEFKDKNMVYSPVSIHIVLSLIAAGKTTSDLDQFLSFLKSKSVDDLNSLAYILVTSILVDASSRGGPCLNFANGLWVDESLPLDHSYEKVLSTSYKAALNHVDFKSNPEGVRTQVNSWINKETNGLIPEILSPHSVTTLTSRIFANALYFKATWDDEYFDASRTRKGEFHLLNGDLVKGVRFMTSRHRHSISAYDGFKVLSLPYKPSRDYKDMRGFYMHLLLPDARDGLPALAERVFRSFEASSVMEKLGLPANAMVMMHEALIEVDENGTTAAAATVAQSYRALAPPPEVKEEDFVADHPFMFLIEEGRGTMLFMGHVLNPLAG</sequence>
<dbReference type="STRING" id="74649.A0A2P6Q5Z0"/>
<dbReference type="PANTHER" id="PTHR11461:SF211">
    <property type="entry name" value="GH10112P-RELATED"/>
    <property type="match status" value="1"/>
</dbReference>
<proteinExistence type="inferred from homology"/>
<gene>
    <name evidence="4" type="ORF">RchiOBHm_Chr5g0015501</name>
</gene>
<protein>
    <submittedName>
        <fullName evidence="4">Putative Serpin family protein</fullName>
    </submittedName>
</protein>
<organism evidence="4 5">
    <name type="scientific">Rosa chinensis</name>
    <name type="common">China rose</name>
    <dbReference type="NCBI Taxonomy" id="74649"/>
    <lineage>
        <taxon>Eukaryota</taxon>
        <taxon>Viridiplantae</taxon>
        <taxon>Streptophyta</taxon>
        <taxon>Embryophyta</taxon>
        <taxon>Tracheophyta</taxon>
        <taxon>Spermatophyta</taxon>
        <taxon>Magnoliopsida</taxon>
        <taxon>eudicotyledons</taxon>
        <taxon>Gunneridae</taxon>
        <taxon>Pentapetalae</taxon>
        <taxon>rosids</taxon>
        <taxon>fabids</taxon>
        <taxon>Rosales</taxon>
        <taxon>Rosaceae</taxon>
        <taxon>Rosoideae</taxon>
        <taxon>Rosoideae incertae sedis</taxon>
        <taxon>Rosa</taxon>
    </lineage>
</organism>
<comment type="caution">
    <text evidence="4">The sequence shown here is derived from an EMBL/GenBank/DDBJ whole genome shotgun (WGS) entry which is preliminary data.</text>
</comment>
<feature type="domain" description="Serpin" evidence="3">
    <location>
        <begin position="15"/>
        <end position="345"/>
    </location>
</feature>
<dbReference type="SMART" id="SM00093">
    <property type="entry name" value="SERPIN"/>
    <property type="match status" value="1"/>
</dbReference>
<dbReference type="Proteomes" id="UP000238479">
    <property type="component" value="Chromosome 5"/>
</dbReference>
<comment type="similarity">
    <text evidence="1 2">Belongs to the serpin family.</text>
</comment>
<dbReference type="PANTHER" id="PTHR11461">
    <property type="entry name" value="SERINE PROTEASE INHIBITOR, SERPIN"/>
    <property type="match status" value="1"/>
</dbReference>
<name>A0A2P6Q5Z0_ROSCH</name>
<dbReference type="PROSITE" id="PS00284">
    <property type="entry name" value="SERPIN"/>
    <property type="match status" value="1"/>
</dbReference>
<evidence type="ECO:0000313" key="5">
    <source>
        <dbReference type="Proteomes" id="UP000238479"/>
    </source>
</evidence>
<evidence type="ECO:0000256" key="1">
    <source>
        <dbReference type="ARBA" id="ARBA00009500"/>
    </source>
</evidence>
<dbReference type="InterPro" id="IPR023795">
    <property type="entry name" value="Serpin_CS"/>
</dbReference>
<evidence type="ECO:0000256" key="2">
    <source>
        <dbReference type="RuleBase" id="RU000411"/>
    </source>
</evidence>
<dbReference type="AlphaFoldDB" id="A0A2P6Q5Z0"/>
<dbReference type="GO" id="GO:0005615">
    <property type="term" value="C:extracellular space"/>
    <property type="evidence" value="ECO:0007669"/>
    <property type="project" value="InterPro"/>
</dbReference>